<accession>A0AAE9BNX7</accession>
<reference evidence="1 2" key="1">
    <citation type="submission" date="2021-08" db="EMBL/GenBank/DDBJ databases">
        <authorList>
            <person name="DeCurzio J.M.K."/>
            <person name="Krukonis G.P."/>
            <person name="Delesalle V.A."/>
        </authorList>
    </citation>
    <scope>NUCLEOTIDE SEQUENCE [LARGE SCALE GENOMIC DNA]</scope>
</reference>
<name>A0AAE9BNX7_9CAUD</name>
<evidence type="ECO:0000313" key="2">
    <source>
        <dbReference type="Proteomes" id="UP000828412"/>
    </source>
</evidence>
<dbReference type="RefSeq" id="YP_010766601.1">
    <property type="nucleotide sequence ID" value="NC_073680.1"/>
</dbReference>
<proteinExistence type="predicted"/>
<gene>
    <name evidence="1" type="primary">54</name>
    <name evidence="1" type="ORF">M51_54</name>
</gene>
<dbReference type="EMBL" id="MZ826350">
    <property type="protein sequence ID" value="UAV89650.1"/>
    <property type="molecule type" value="Genomic_DNA"/>
</dbReference>
<organism evidence="1 2">
    <name type="scientific">Pseudomonas phage M5.1</name>
    <dbReference type="NCBI Taxonomy" id="2873460"/>
    <lineage>
        <taxon>Viruses</taxon>
        <taxon>Duplodnaviria</taxon>
        <taxon>Heunggongvirae</taxon>
        <taxon>Uroviricota</taxon>
        <taxon>Caudoviricetes</taxon>
        <taxon>Vandenendeviridae</taxon>
        <taxon>Gorskivirinae</taxon>
        <taxon>Kremarvirus</taxon>
        <taxon>Kremarvirus M51</taxon>
    </lineage>
</organism>
<dbReference type="Proteomes" id="UP000828412">
    <property type="component" value="Segment"/>
</dbReference>
<keyword evidence="2" id="KW-1185">Reference proteome</keyword>
<protein>
    <submittedName>
        <fullName evidence="1">Uncharacterized protein</fullName>
    </submittedName>
</protein>
<dbReference type="KEGG" id="vg:80266285"/>
<evidence type="ECO:0000313" key="1">
    <source>
        <dbReference type="EMBL" id="UAV89650.1"/>
    </source>
</evidence>
<dbReference type="GeneID" id="80266285"/>
<sequence>MSVRDDVNVILDVFAAADGGVNFAKLLFALDDIEKRSLGDTSEAASSIQLLEIVSRFRRLVDVLTK</sequence>